<feature type="transmembrane region" description="Helical" evidence="13">
    <location>
        <begin position="150"/>
        <end position="168"/>
    </location>
</feature>
<dbReference type="GO" id="GO:0009055">
    <property type="term" value="F:electron transfer activity"/>
    <property type="evidence" value="ECO:0007669"/>
    <property type="project" value="InterPro"/>
</dbReference>
<evidence type="ECO:0000256" key="11">
    <source>
        <dbReference type="ARBA" id="ARBA00023136"/>
    </source>
</evidence>
<keyword evidence="9 13" id="KW-1133">Transmembrane helix</keyword>
<feature type="transmembrane region" description="Helical" evidence="13">
    <location>
        <begin position="12"/>
        <end position="31"/>
    </location>
</feature>
<dbReference type="GO" id="GO:0022904">
    <property type="term" value="P:respiratory electron transport chain"/>
    <property type="evidence" value="ECO:0007669"/>
    <property type="project" value="InterPro"/>
</dbReference>
<keyword evidence="5" id="KW-0349">Heme</keyword>
<dbReference type="STRING" id="204773.HEAR1511"/>
<comment type="similarity">
    <text evidence="12">Belongs to the cytochrome b561 family.</text>
</comment>
<evidence type="ECO:0000256" key="3">
    <source>
        <dbReference type="ARBA" id="ARBA00022448"/>
    </source>
</evidence>
<evidence type="ECO:0000256" key="1">
    <source>
        <dbReference type="ARBA" id="ARBA00001970"/>
    </source>
</evidence>
<feature type="transmembrane region" description="Helical" evidence="13">
    <location>
        <begin position="89"/>
        <end position="112"/>
    </location>
</feature>
<dbReference type="Proteomes" id="UP000006697">
    <property type="component" value="Chromosome"/>
</dbReference>
<evidence type="ECO:0000256" key="10">
    <source>
        <dbReference type="ARBA" id="ARBA00023004"/>
    </source>
</evidence>
<protein>
    <submittedName>
        <fullName evidence="15">Cytochrome b561</fullName>
    </submittedName>
</protein>
<evidence type="ECO:0000256" key="12">
    <source>
        <dbReference type="ARBA" id="ARBA00037975"/>
    </source>
</evidence>
<evidence type="ECO:0000256" key="9">
    <source>
        <dbReference type="ARBA" id="ARBA00022989"/>
    </source>
</evidence>
<evidence type="ECO:0000256" key="2">
    <source>
        <dbReference type="ARBA" id="ARBA00004651"/>
    </source>
</evidence>
<dbReference type="GO" id="GO:0020037">
    <property type="term" value="F:heme binding"/>
    <property type="evidence" value="ECO:0007669"/>
    <property type="project" value="TreeGrafter"/>
</dbReference>
<dbReference type="PANTHER" id="PTHR30529">
    <property type="entry name" value="CYTOCHROME B561"/>
    <property type="match status" value="1"/>
</dbReference>
<evidence type="ECO:0000256" key="7">
    <source>
        <dbReference type="ARBA" id="ARBA00022723"/>
    </source>
</evidence>
<dbReference type="EMBL" id="CU207211">
    <property type="protein sequence ID" value="CAL61679.1"/>
    <property type="molecule type" value="Genomic_DNA"/>
</dbReference>
<keyword evidence="10" id="KW-0408">Iron</keyword>
<keyword evidence="11 13" id="KW-0472">Membrane</keyword>
<evidence type="ECO:0000256" key="6">
    <source>
        <dbReference type="ARBA" id="ARBA00022692"/>
    </source>
</evidence>
<keyword evidence="4" id="KW-1003">Cell membrane</keyword>
<organism evidence="15 16">
    <name type="scientific">Herminiimonas arsenicoxydans</name>
    <dbReference type="NCBI Taxonomy" id="204773"/>
    <lineage>
        <taxon>Bacteria</taxon>
        <taxon>Pseudomonadati</taxon>
        <taxon>Pseudomonadota</taxon>
        <taxon>Betaproteobacteria</taxon>
        <taxon>Burkholderiales</taxon>
        <taxon>Oxalobacteraceae</taxon>
        <taxon>Herminiimonas</taxon>
    </lineage>
</organism>
<dbReference type="PANTHER" id="PTHR30529:SF3">
    <property type="entry name" value="CYTOCHROME B561 HOMOLOG 1"/>
    <property type="match status" value="1"/>
</dbReference>
<feature type="transmembrane region" description="Helical" evidence="13">
    <location>
        <begin position="51"/>
        <end position="69"/>
    </location>
</feature>
<dbReference type="InterPro" id="IPR052168">
    <property type="entry name" value="Cytochrome_b561_oxidase"/>
</dbReference>
<keyword evidence="6 13" id="KW-0812">Transmembrane</keyword>
<evidence type="ECO:0000256" key="13">
    <source>
        <dbReference type="SAM" id="Phobius"/>
    </source>
</evidence>
<dbReference type="AlphaFoldDB" id="A4G592"/>
<feature type="domain" description="Cytochrome b561 bacterial/Ni-hydrogenase" evidence="14">
    <location>
        <begin position="10"/>
        <end position="178"/>
    </location>
</feature>
<dbReference type="Pfam" id="PF01292">
    <property type="entry name" value="Ni_hydr_CYTB"/>
    <property type="match status" value="1"/>
</dbReference>
<dbReference type="InterPro" id="IPR011577">
    <property type="entry name" value="Cyt_b561_bac/Ni-Hgenase"/>
</dbReference>
<keyword evidence="16" id="KW-1185">Reference proteome</keyword>
<reference evidence="15 16" key="1">
    <citation type="journal article" date="2007" name="PLoS Genet.">
        <title>A tale of two oxidation states: bacterial colonization of arsenic-rich environments.</title>
        <authorList>
            <person name="Muller D."/>
            <person name="Medigue C."/>
            <person name="Koechler S."/>
            <person name="Barbe V."/>
            <person name="Barakat M."/>
            <person name="Talla E."/>
            <person name="Bonnefoy V."/>
            <person name="Krin E."/>
            <person name="Arsene-Ploetze F."/>
            <person name="Carapito C."/>
            <person name="Chandler M."/>
            <person name="Cournoyer B."/>
            <person name="Cruveiller S."/>
            <person name="Dossat C."/>
            <person name="Duval S."/>
            <person name="Heymann M."/>
            <person name="Leize E."/>
            <person name="Lieutaud A."/>
            <person name="Lievremont D."/>
            <person name="Makita Y."/>
            <person name="Mangenot S."/>
            <person name="Nitschke W."/>
            <person name="Ortet P."/>
            <person name="Perdrial N."/>
            <person name="Schoepp B."/>
            <person name="Siguier N."/>
            <person name="Simeonova D.D."/>
            <person name="Rouy Z."/>
            <person name="Segurens B."/>
            <person name="Turlin E."/>
            <person name="Vallenet D."/>
            <person name="Van Dorsselaer A."/>
            <person name="Weiss S."/>
            <person name="Weissenbach J."/>
            <person name="Lett M.C."/>
            <person name="Danchin A."/>
            <person name="Bertin P.N."/>
        </authorList>
    </citation>
    <scope>NUCLEOTIDE SEQUENCE [LARGE SCALE GENOMIC DNA]</scope>
    <source>
        <strain evidence="16">ULPAs1</strain>
    </source>
</reference>
<sequence>MKWKNTIDGYGSVPVALHWLTAILIAIAYATMELHDLAERGTPLRQSMKTWHYMAGISVFALTWVRLSIRLAGATPQILPTPPLMQIRLAGIVKITLYCLMLGLPLFGWLTLNGKGREVEYFGYVLPTLIGKNPALADLFKEIHETLANTGYFVIGLHALAALYHHYFRRDSTMRMMWFRR</sequence>
<proteinExistence type="inferred from homology"/>
<dbReference type="KEGG" id="har:HEAR1511"/>
<evidence type="ECO:0000313" key="15">
    <source>
        <dbReference type="EMBL" id="CAL61679.1"/>
    </source>
</evidence>
<evidence type="ECO:0000256" key="5">
    <source>
        <dbReference type="ARBA" id="ARBA00022617"/>
    </source>
</evidence>
<dbReference type="OrthoDB" id="8723024at2"/>
<dbReference type="InterPro" id="IPR016174">
    <property type="entry name" value="Di-haem_cyt_TM"/>
</dbReference>
<gene>
    <name evidence="15" type="primary">cybB</name>
    <name evidence="15" type="ordered locus">HEAR1511</name>
</gene>
<dbReference type="GO" id="GO:0046872">
    <property type="term" value="F:metal ion binding"/>
    <property type="evidence" value="ECO:0007669"/>
    <property type="project" value="UniProtKB-KW"/>
</dbReference>
<name>A4G592_HERAR</name>
<keyword evidence="8" id="KW-0249">Electron transport</keyword>
<evidence type="ECO:0000259" key="14">
    <source>
        <dbReference type="Pfam" id="PF01292"/>
    </source>
</evidence>
<comment type="subcellular location">
    <subcellularLocation>
        <location evidence="2">Cell membrane</location>
        <topology evidence="2">Multi-pass membrane protein</topology>
    </subcellularLocation>
</comment>
<comment type="cofactor">
    <cofactor evidence="1">
        <name>heme b</name>
        <dbReference type="ChEBI" id="CHEBI:60344"/>
    </cofactor>
</comment>
<dbReference type="eggNOG" id="COG3038">
    <property type="taxonomic scope" value="Bacteria"/>
</dbReference>
<dbReference type="GO" id="GO:0005886">
    <property type="term" value="C:plasma membrane"/>
    <property type="evidence" value="ECO:0007669"/>
    <property type="project" value="UniProtKB-SubCell"/>
</dbReference>
<dbReference type="SUPFAM" id="SSF81342">
    <property type="entry name" value="Transmembrane di-heme cytochromes"/>
    <property type="match status" value="1"/>
</dbReference>
<keyword evidence="7" id="KW-0479">Metal-binding</keyword>
<keyword evidence="3" id="KW-0813">Transport</keyword>
<dbReference type="HOGENOM" id="CLU_095321_3_0_4"/>
<evidence type="ECO:0000256" key="4">
    <source>
        <dbReference type="ARBA" id="ARBA00022475"/>
    </source>
</evidence>
<evidence type="ECO:0000313" key="16">
    <source>
        <dbReference type="Proteomes" id="UP000006697"/>
    </source>
</evidence>
<accession>A4G592</accession>
<evidence type="ECO:0000256" key="8">
    <source>
        <dbReference type="ARBA" id="ARBA00022982"/>
    </source>
</evidence>